<evidence type="ECO:0000313" key="7">
    <source>
        <dbReference type="EMBL" id="EKC76127.1"/>
    </source>
</evidence>
<feature type="domain" description="Ribosome maturation factor RimM PRC barrel" evidence="6">
    <location>
        <begin position="96"/>
        <end position="156"/>
    </location>
</feature>
<evidence type="ECO:0000256" key="4">
    <source>
        <dbReference type="ARBA" id="ARBA00023186"/>
    </source>
</evidence>
<proteinExistence type="inferred from homology"/>
<dbReference type="Gene3D" id="2.40.30.60">
    <property type="entry name" value="RimM"/>
    <property type="match status" value="1"/>
</dbReference>
<evidence type="ECO:0000256" key="2">
    <source>
        <dbReference type="ARBA" id="ARBA00022517"/>
    </source>
</evidence>
<organism evidence="7">
    <name type="scientific">human gut metagenome</name>
    <dbReference type="NCBI Taxonomy" id="408170"/>
    <lineage>
        <taxon>unclassified sequences</taxon>
        <taxon>metagenomes</taxon>
        <taxon>organismal metagenomes</taxon>
    </lineage>
</organism>
<dbReference type="InterPro" id="IPR011961">
    <property type="entry name" value="RimM"/>
</dbReference>
<dbReference type="HAMAP" id="MF_00014">
    <property type="entry name" value="Ribosome_mat_RimM"/>
    <property type="match status" value="1"/>
</dbReference>
<dbReference type="Pfam" id="PF24986">
    <property type="entry name" value="PRC_RimM"/>
    <property type="match status" value="1"/>
</dbReference>
<sequence length="162" mass="19098">MKLIYLGKITSTHGIKGELKICSNFEYKIQAFRVGNHLTINNVDYTIKSYRRHKDFDMVTLNDYKDINEVQFLLKQKVYIKEEELNLGNDEVLDEDLLNYKVIINNDIGFIKEIFFASPTNKVLRININNKEILVPYQKEFITNIDKLNQMIYIKVIDGMIL</sequence>
<dbReference type="EMBL" id="AJWZ01000670">
    <property type="protein sequence ID" value="EKC76127.1"/>
    <property type="molecule type" value="Genomic_DNA"/>
</dbReference>
<dbReference type="GO" id="GO:0043022">
    <property type="term" value="F:ribosome binding"/>
    <property type="evidence" value="ECO:0007669"/>
    <property type="project" value="InterPro"/>
</dbReference>
<dbReference type="GO" id="GO:0005840">
    <property type="term" value="C:ribosome"/>
    <property type="evidence" value="ECO:0007669"/>
    <property type="project" value="InterPro"/>
</dbReference>
<dbReference type="PANTHER" id="PTHR33692:SF1">
    <property type="entry name" value="RIBOSOME MATURATION FACTOR RIMM"/>
    <property type="match status" value="1"/>
</dbReference>
<keyword evidence="2" id="KW-0690">Ribosome biogenesis</keyword>
<gene>
    <name evidence="7" type="ORF">OBE_00997</name>
</gene>
<dbReference type="SUPFAM" id="SSF50346">
    <property type="entry name" value="PRC-barrel domain"/>
    <property type="match status" value="1"/>
</dbReference>
<feature type="domain" description="RimM N-terminal" evidence="5">
    <location>
        <begin position="6"/>
        <end position="83"/>
    </location>
</feature>
<dbReference type="Pfam" id="PF01782">
    <property type="entry name" value="RimM"/>
    <property type="match status" value="1"/>
</dbReference>
<dbReference type="AlphaFoldDB" id="K1TSY3"/>
<reference evidence="7" key="1">
    <citation type="journal article" date="2013" name="Environ. Microbiol.">
        <title>Microbiota from the distal guts of lean and obese adolescents exhibit partial functional redundancy besides clear differences in community structure.</title>
        <authorList>
            <person name="Ferrer M."/>
            <person name="Ruiz A."/>
            <person name="Lanza F."/>
            <person name="Haange S.B."/>
            <person name="Oberbach A."/>
            <person name="Till H."/>
            <person name="Bargiela R."/>
            <person name="Campoy C."/>
            <person name="Segura M.T."/>
            <person name="Richter M."/>
            <person name="von Bergen M."/>
            <person name="Seifert J."/>
            <person name="Suarez A."/>
        </authorList>
    </citation>
    <scope>NUCLEOTIDE SEQUENCE</scope>
</reference>
<comment type="caution">
    <text evidence="7">The sequence shown here is derived from an EMBL/GenBank/DDBJ whole genome shotgun (WGS) entry which is preliminary data.</text>
</comment>
<name>K1TSY3_9ZZZZ</name>
<dbReference type="SUPFAM" id="SSF50447">
    <property type="entry name" value="Translation proteins"/>
    <property type="match status" value="1"/>
</dbReference>
<dbReference type="PANTHER" id="PTHR33692">
    <property type="entry name" value="RIBOSOME MATURATION FACTOR RIMM"/>
    <property type="match status" value="1"/>
</dbReference>
<evidence type="ECO:0000259" key="6">
    <source>
        <dbReference type="Pfam" id="PF24986"/>
    </source>
</evidence>
<protein>
    <submittedName>
        <fullName evidence="7">16S rRNA processing protein RimM</fullName>
    </submittedName>
</protein>
<dbReference type="Gene3D" id="2.30.30.240">
    <property type="entry name" value="PRC-barrel domain"/>
    <property type="match status" value="1"/>
</dbReference>
<dbReference type="InterPro" id="IPR011033">
    <property type="entry name" value="PRC_barrel-like_sf"/>
</dbReference>
<dbReference type="NCBIfam" id="TIGR02273">
    <property type="entry name" value="16S_RimM"/>
    <property type="match status" value="1"/>
</dbReference>
<accession>K1TSY3</accession>
<dbReference type="GO" id="GO:0006364">
    <property type="term" value="P:rRNA processing"/>
    <property type="evidence" value="ECO:0007669"/>
    <property type="project" value="UniProtKB-KW"/>
</dbReference>
<keyword evidence="4" id="KW-0143">Chaperone</keyword>
<dbReference type="InterPro" id="IPR009000">
    <property type="entry name" value="Transl_B-barrel_sf"/>
</dbReference>
<evidence type="ECO:0000259" key="5">
    <source>
        <dbReference type="Pfam" id="PF01782"/>
    </source>
</evidence>
<dbReference type="InterPro" id="IPR002676">
    <property type="entry name" value="RimM_N"/>
</dbReference>
<dbReference type="InterPro" id="IPR036976">
    <property type="entry name" value="RimM_N_sf"/>
</dbReference>
<evidence type="ECO:0000256" key="3">
    <source>
        <dbReference type="ARBA" id="ARBA00022552"/>
    </source>
</evidence>
<keyword evidence="3" id="KW-0698">rRNA processing</keyword>
<dbReference type="InterPro" id="IPR056792">
    <property type="entry name" value="PRC_RimM"/>
</dbReference>
<keyword evidence="1" id="KW-0963">Cytoplasm</keyword>
<evidence type="ECO:0000256" key="1">
    <source>
        <dbReference type="ARBA" id="ARBA00022490"/>
    </source>
</evidence>